<evidence type="ECO:0000313" key="2">
    <source>
        <dbReference type="EMBL" id="MFC7406949.1"/>
    </source>
</evidence>
<evidence type="ECO:0000313" key="3">
    <source>
        <dbReference type="Proteomes" id="UP001596455"/>
    </source>
</evidence>
<dbReference type="EMBL" id="JBHTCQ010000004">
    <property type="protein sequence ID" value="MFC7406949.1"/>
    <property type="molecule type" value="Genomic_DNA"/>
</dbReference>
<keyword evidence="3" id="KW-1185">Reference proteome</keyword>
<evidence type="ECO:0008006" key="4">
    <source>
        <dbReference type="Google" id="ProtNLM"/>
    </source>
</evidence>
<reference evidence="3" key="1">
    <citation type="journal article" date="2019" name="Int. J. Syst. Evol. Microbiol.">
        <title>The Global Catalogue of Microorganisms (GCM) 10K type strain sequencing project: providing services to taxonomists for standard genome sequencing and annotation.</title>
        <authorList>
            <consortium name="The Broad Institute Genomics Platform"/>
            <consortium name="The Broad Institute Genome Sequencing Center for Infectious Disease"/>
            <person name="Wu L."/>
            <person name="Ma J."/>
        </authorList>
    </citation>
    <scope>NUCLEOTIDE SEQUENCE [LARGE SCALE GENOMIC DNA]</scope>
    <source>
        <strain evidence="3">JCM 1490</strain>
    </source>
</reference>
<protein>
    <recommendedName>
        <fullName evidence="4">UDP-N-acetylmuramyl pentapeptide phosphotransferase/UDP-N-acetylglucosamine-1-phosphate transferase</fullName>
    </recommendedName>
</protein>
<feature type="transmembrane region" description="Helical" evidence="1">
    <location>
        <begin position="50"/>
        <end position="72"/>
    </location>
</feature>
<gene>
    <name evidence="2" type="ORF">ACFQQL_17645</name>
</gene>
<keyword evidence="1" id="KW-0472">Membrane</keyword>
<dbReference type="RefSeq" id="WP_382396474.1">
    <property type="nucleotide sequence ID" value="NZ_JBHTCQ010000004.1"/>
</dbReference>
<keyword evidence="1" id="KW-0812">Transmembrane</keyword>
<accession>A0ABW2QD31</accession>
<proteinExistence type="predicted"/>
<evidence type="ECO:0000256" key="1">
    <source>
        <dbReference type="SAM" id="Phobius"/>
    </source>
</evidence>
<organism evidence="2 3">
    <name type="scientific">Georgenia alba</name>
    <dbReference type="NCBI Taxonomy" id="2233858"/>
    <lineage>
        <taxon>Bacteria</taxon>
        <taxon>Bacillati</taxon>
        <taxon>Actinomycetota</taxon>
        <taxon>Actinomycetes</taxon>
        <taxon>Micrococcales</taxon>
        <taxon>Bogoriellaceae</taxon>
        <taxon>Georgenia</taxon>
    </lineage>
</organism>
<dbReference type="Proteomes" id="UP001596455">
    <property type="component" value="Unassembled WGS sequence"/>
</dbReference>
<keyword evidence="1" id="KW-1133">Transmembrane helix</keyword>
<sequence length="292" mass="28319">MTRPLDRVAGAWLPAVVGGAATLVAAAGLEVRPPGGRGHWERTNFAGRRVSLLGGPAVAAGATTAALATALAGRVNPRNALAGGVAAAAAGAMGAVDDLGEDQPHRAKGIRGHLGALARGEVTTGVLKIAGIGAASVAAAALAVPARPGATAGTRTADVLTGAALVASTANLHNLFDLRPGRTLKVAGLVAGPLALSAPGTPHGALAAGACGVAAAGLPDDLRETTMLGDTGANALGALVGTALAAHPSRVVRAVALATAVGLTLASERVSFSAVISAADVLRRLDELGRRV</sequence>
<comment type="caution">
    <text evidence="2">The sequence shown here is derived from an EMBL/GenBank/DDBJ whole genome shotgun (WGS) entry which is preliminary data.</text>
</comment>
<name>A0ABW2QD31_9MICO</name>